<dbReference type="Proteomes" id="UP001153076">
    <property type="component" value="Unassembled WGS sequence"/>
</dbReference>
<sequence>MASDLNDGEAVVIGATTALLGAITTLLKNHNSTPLYYNNLDSRDTDNEIRTLLIPHQPYVNRDVDRENYINSVLYCADTHCLNQIRGLEHTCCKHEAYEYEKASSNVSSLSHNVRFRAIGGRFSQSTWTINSYFHIVLGAILKLYPNFVHPLAIVVGKDVARRNGAKSFDDGKKKVTVIVRKKMINN</sequence>
<dbReference type="OrthoDB" id="1851308at2759"/>
<dbReference type="EMBL" id="JAKOGI010000498">
    <property type="protein sequence ID" value="KAJ8434131.1"/>
    <property type="molecule type" value="Genomic_DNA"/>
</dbReference>
<protein>
    <submittedName>
        <fullName evidence="1">Uncharacterized protein</fullName>
    </submittedName>
</protein>
<keyword evidence="2" id="KW-1185">Reference proteome</keyword>
<evidence type="ECO:0000313" key="2">
    <source>
        <dbReference type="Proteomes" id="UP001153076"/>
    </source>
</evidence>
<comment type="caution">
    <text evidence="1">The sequence shown here is derived from an EMBL/GenBank/DDBJ whole genome shotgun (WGS) entry which is preliminary data.</text>
</comment>
<evidence type="ECO:0000313" key="1">
    <source>
        <dbReference type="EMBL" id="KAJ8434131.1"/>
    </source>
</evidence>
<proteinExistence type="predicted"/>
<reference evidence="1" key="1">
    <citation type="submission" date="2022-04" db="EMBL/GenBank/DDBJ databases">
        <title>Carnegiea gigantea Genome sequencing and assembly v2.</title>
        <authorList>
            <person name="Copetti D."/>
            <person name="Sanderson M.J."/>
            <person name="Burquez A."/>
            <person name="Wojciechowski M.F."/>
        </authorList>
    </citation>
    <scope>NUCLEOTIDE SEQUENCE</scope>
    <source>
        <strain evidence="1">SGP5-SGP5p</strain>
        <tissue evidence="1">Aerial part</tissue>
    </source>
</reference>
<gene>
    <name evidence="1" type="ORF">Cgig2_024249</name>
</gene>
<dbReference type="AlphaFoldDB" id="A0A9Q1QAC1"/>
<organism evidence="1 2">
    <name type="scientific">Carnegiea gigantea</name>
    <dbReference type="NCBI Taxonomy" id="171969"/>
    <lineage>
        <taxon>Eukaryota</taxon>
        <taxon>Viridiplantae</taxon>
        <taxon>Streptophyta</taxon>
        <taxon>Embryophyta</taxon>
        <taxon>Tracheophyta</taxon>
        <taxon>Spermatophyta</taxon>
        <taxon>Magnoliopsida</taxon>
        <taxon>eudicotyledons</taxon>
        <taxon>Gunneridae</taxon>
        <taxon>Pentapetalae</taxon>
        <taxon>Caryophyllales</taxon>
        <taxon>Cactineae</taxon>
        <taxon>Cactaceae</taxon>
        <taxon>Cactoideae</taxon>
        <taxon>Echinocereeae</taxon>
        <taxon>Carnegiea</taxon>
    </lineage>
</organism>
<name>A0A9Q1QAC1_9CARY</name>
<accession>A0A9Q1QAC1</accession>